<reference evidence="2 3" key="1">
    <citation type="submission" date="2020-07" db="EMBL/GenBank/DDBJ databases">
        <title>Description of Limosilactobacillus balticus sp. nov., Limosilactobacillus agrestis sp. nov., Limosilactobacillus albertensis sp. nov., Limosilactobacillus rudii sp. nov., Limosilactobacillus fastidiosus sp. nov., five novel Limosilactobacillus species isolated from the vertebrate gastrointestinal tract, and proposal of 6 subspecies of Limosilactobacillus reuteri adapted to the gastrointestinal tract of specific vertebrate hosts.</title>
        <authorList>
            <person name="Li F."/>
            <person name="Cheng C."/>
            <person name="Zheng J."/>
            <person name="Quevedo R.M."/>
            <person name="Li J."/>
            <person name="Roos S."/>
            <person name="Gaenzle M.G."/>
            <person name="Walter J."/>
        </authorList>
    </citation>
    <scope>NUCLEOTIDE SEQUENCE [LARGE SCALE GENOMIC DNA]</scope>
    <source>
        <strain evidence="2 3">STM2_1</strain>
    </source>
</reference>
<dbReference type="EMBL" id="JACIVA010000042">
    <property type="protein sequence ID" value="MBB1097110.1"/>
    <property type="molecule type" value="Genomic_DNA"/>
</dbReference>
<dbReference type="AlphaFoldDB" id="A0A7W3YN01"/>
<name>A0A7W3YN01_9LACO</name>
<proteinExistence type="predicted"/>
<sequence>MTKIVNSKITAMLIGAWIAYCASLGDYDGAVFLLFFYSLLLWNLHTKKATGSDTADGKSKSY</sequence>
<keyword evidence="1" id="KW-0812">Transmembrane</keyword>
<dbReference type="Proteomes" id="UP000517106">
    <property type="component" value="Unassembled WGS sequence"/>
</dbReference>
<protein>
    <submittedName>
        <fullName evidence="2">Uncharacterized protein</fullName>
    </submittedName>
</protein>
<evidence type="ECO:0000256" key="1">
    <source>
        <dbReference type="SAM" id="Phobius"/>
    </source>
</evidence>
<comment type="caution">
    <text evidence="2">The sequence shown here is derived from an EMBL/GenBank/DDBJ whole genome shotgun (WGS) entry which is preliminary data.</text>
</comment>
<gene>
    <name evidence="2" type="ORF">H5S09_04020</name>
</gene>
<evidence type="ECO:0000313" key="2">
    <source>
        <dbReference type="EMBL" id="MBB1097110.1"/>
    </source>
</evidence>
<organism evidence="2 3">
    <name type="scientific">Limosilactobacillus rudii</name>
    <dbReference type="NCBI Taxonomy" id="2759755"/>
    <lineage>
        <taxon>Bacteria</taxon>
        <taxon>Bacillati</taxon>
        <taxon>Bacillota</taxon>
        <taxon>Bacilli</taxon>
        <taxon>Lactobacillales</taxon>
        <taxon>Lactobacillaceae</taxon>
        <taxon>Limosilactobacillus</taxon>
    </lineage>
</organism>
<feature type="transmembrane region" description="Helical" evidence="1">
    <location>
        <begin position="12"/>
        <end position="37"/>
    </location>
</feature>
<evidence type="ECO:0000313" key="3">
    <source>
        <dbReference type="Proteomes" id="UP000517106"/>
    </source>
</evidence>
<keyword evidence="1" id="KW-1133">Transmembrane helix</keyword>
<keyword evidence="1" id="KW-0472">Membrane</keyword>
<accession>A0A7W3YN01</accession>
<keyword evidence="3" id="KW-1185">Reference proteome</keyword>
<dbReference type="RefSeq" id="WP_182595858.1">
    <property type="nucleotide sequence ID" value="NZ_JACIVA010000042.1"/>
</dbReference>